<proteinExistence type="predicted"/>
<evidence type="ECO:0000256" key="2">
    <source>
        <dbReference type="ARBA" id="ARBA00023125"/>
    </source>
</evidence>
<keyword evidence="6" id="KW-1185">Reference proteome</keyword>
<keyword evidence="1" id="KW-0805">Transcription regulation</keyword>
<dbReference type="SMART" id="SM00895">
    <property type="entry name" value="FCD"/>
    <property type="match status" value="1"/>
</dbReference>
<dbReference type="SMART" id="SM00345">
    <property type="entry name" value="HTH_GNTR"/>
    <property type="match status" value="2"/>
</dbReference>
<dbReference type="Proteomes" id="UP000321523">
    <property type="component" value="Unassembled WGS sequence"/>
</dbReference>
<evidence type="ECO:0000256" key="3">
    <source>
        <dbReference type="ARBA" id="ARBA00023163"/>
    </source>
</evidence>
<dbReference type="PANTHER" id="PTHR43537">
    <property type="entry name" value="TRANSCRIPTIONAL REGULATOR, GNTR FAMILY"/>
    <property type="match status" value="1"/>
</dbReference>
<protein>
    <submittedName>
        <fullName evidence="5">GntR family transcriptional regulator</fullName>
    </submittedName>
</protein>
<gene>
    <name evidence="5" type="ORF">SAE02_56670</name>
</gene>
<dbReference type="AlphaFoldDB" id="A0A512DYH3"/>
<evidence type="ECO:0000313" key="5">
    <source>
        <dbReference type="EMBL" id="GEO41519.1"/>
    </source>
</evidence>
<dbReference type="InterPro" id="IPR011711">
    <property type="entry name" value="GntR_C"/>
</dbReference>
<comment type="caution">
    <text evidence="5">The sequence shown here is derived from an EMBL/GenBank/DDBJ whole genome shotgun (WGS) entry which is preliminary data.</text>
</comment>
<dbReference type="Gene3D" id="1.10.10.10">
    <property type="entry name" value="Winged helix-like DNA-binding domain superfamily/Winged helix DNA-binding domain"/>
    <property type="match status" value="2"/>
</dbReference>
<dbReference type="InterPro" id="IPR008920">
    <property type="entry name" value="TF_FadR/GntR_C"/>
</dbReference>
<organism evidence="5 6">
    <name type="scientific">Skermanella aerolata</name>
    <dbReference type="NCBI Taxonomy" id="393310"/>
    <lineage>
        <taxon>Bacteria</taxon>
        <taxon>Pseudomonadati</taxon>
        <taxon>Pseudomonadota</taxon>
        <taxon>Alphaproteobacteria</taxon>
        <taxon>Rhodospirillales</taxon>
        <taxon>Azospirillaceae</taxon>
        <taxon>Skermanella</taxon>
    </lineage>
</organism>
<name>A0A512DYH3_9PROT</name>
<dbReference type="EMBL" id="BJYZ01000028">
    <property type="protein sequence ID" value="GEO41519.1"/>
    <property type="molecule type" value="Genomic_DNA"/>
</dbReference>
<keyword evidence="3" id="KW-0804">Transcription</keyword>
<dbReference type="GO" id="GO:0003677">
    <property type="term" value="F:DNA binding"/>
    <property type="evidence" value="ECO:0007669"/>
    <property type="project" value="UniProtKB-KW"/>
</dbReference>
<dbReference type="InterPro" id="IPR036390">
    <property type="entry name" value="WH_DNA-bd_sf"/>
</dbReference>
<dbReference type="Gene3D" id="1.20.120.530">
    <property type="entry name" value="GntR ligand-binding domain-like"/>
    <property type="match status" value="1"/>
</dbReference>
<dbReference type="PROSITE" id="PS50949">
    <property type="entry name" value="HTH_GNTR"/>
    <property type="match status" value="1"/>
</dbReference>
<evidence type="ECO:0000259" key="4">
    <source>
        <dbReference type="PROSITE" id="PS50949"/>
    </source>
</evidence>
<dbReference type="SUPFAM" id="SSF46785">
    <property type="entry name" value="Winged helix' DNA-binding domain"/>
    <property type="match status" value="2"/>
</dbReference>
<dbReference type="Pfam" id="PF07729">
    <property type="entry name" value="FCD"/>
    <property type="match status" value="1"/>
</dbReference>
<reference evidence="5 6" key="1">
    <citation type="submission" date="2019-07" db="EMBL/GenBank/DDBJ databases">
        <title>Whole genome shotgun sequence of Skermanella aerolata NBRC 106429.</title>
        <authorList>
            <person name="Hosoyama A."/>
            <person name="Uohara A."/>
            <person name="Ohji S."/>
            <person name="Ichikawa N."/>
        </authorList>
    </citation>
    <scope>NUCLEOTIDE SEQUENCE [LARGE SCALE GENOMIC DNA]</scope>
    <source>
        <strain evidence="5 6">NBRC 106429</strain>
    </source>
</reference>
<feature type="domain" description="HTH gntR-type" evidence="4">
    <location>
        <begin position="8"/>
        <end position="75"/>
    </location>
</feature>
<accession>A0A512DYH3</accession>
<sequence length="331" mass="36830">MRTIFSAEPIYRKIQGILEQKIVGSEIEPGTVILEGPIAEFFGVSRAPVKKALSHLIVQGLVKRFEGRGYLVTGGSLTPVERRRTFDPALLDSGAPGLAEIKTPAAWERIYDEVERELASHSPFGPQRIVENDLAQHFGVSRTVAHDVLTRLQNLGITGKDKQSRWFVVPLTVERVRHLYEVRRILEPAALAKAAALIGQATLEEMIGRLDATWAAYPDVSIRQLDQLERDLHIDCISHCDNQELLDLLKRTQALLISNKYVLGGHIDLPGIDPFMGEHRLVLQALLDGKPARAAVALRRHLDLSVTKIVRRLEILQSSEPPPLPPYLSGT</sequence>
<dbReference type="Pfam" id="PF00392">
    <property type="entry name" value="GntR"/>
    <property type="match status" value="1"/>
</dbReference>
<dbReference type="PANTHER" id="PTHR43537:SF45">
    <property type="entry name" value="GNTR FAMILY REGULATORY PROTEIN"/>
    <property type="match status" value="1"/>
</dbReference>
<keyword evidence="2" id="KW-0238">DNA-binding</keyword>
<dbReference type="InterPro" id="IPR000524">
    <property type="entry name" value="Tscrpt_reg_HTH_GntR"/>
</dbReference>
<dbReference type="InterPro" id="IPR036388">
    <property type="entry name" value="WH-like_DNA-bd_sf"/>
</dbReference>
<evidence type="ECO:0000256" key="1">
    <source>
        <dbReference type="ARBA" id="ARBA00023015"/>
    </source>
</evidence>
<evidence type="ECO:0000313" key="6">
    <source>
        <dbReference type="Proteomes" id="UP000321523"/>
    </source>
</evidence>
<dbReference type="GO" id="GO:0003700">
    <property type="term" value="F:DNA-binding transcription factor activity"/>
    <property type="evidence" value="ECO:0007669"/>
    <property type="project" value="InterPro"/>
</dbReference>
<dbReference type="SUPFAM" id="SSF48008">
    <property type="entry name" value="GntR ligand-binding domain-like"/>
    <property type="match status" value="1"/>
</dbReference>